<keyword evidence="2" id="KW-1185">Reference proteome</keyword>
<dbReference type="EMBL" id="KK915115">
    <property type="protein sequence ID" value="KDP24413.1"/>
    <property type="molecule type" value="Genomic_DNA"/>
</dbReference>
<protein>
    <submittedName>
        <fullName evidence="1">Uncharacterized protein</fullName>
    </submittedName>
</protein>
<proteinExistence type="predicted"/>
<reference evidence="1 2" key="1">
    <citation type="journal article" date="2014" name="PLoS ONE">
        <title>Global Analysis of Gene Expression Profiles in Physic Nut (Jatropha curcas L.) Seedlings Exposed to Salt Stress.</title>
        <authorList>
            <person name="Zhang L."/>
            <person name="Zhang C."/>
            <person name="Wu P."/>
            <person name="Chen Y."/>
            <person name="Li M."/>
            <person name="Jiang H."/>
            <person name="Wu G."/>
        </authorList>
    </citation>
    <scope>NUCLEOTIDE SEQUENCE [LARGE SCALE GENOMIC DNA]</scope>
    <source>
        <strain evidence="2">cv. GZQX0401</strain>
        <tissue evidence="1">Young leaves</tissue>
    </source>
</reference>
<sequence length="112" mass="12419">MWYCALRVLRQLEIDQTVPIVDGTSVDSVITPGVTRATLKAWVRDHHMVRPLPNPAGVHTSPEHRTWFIAAIWQTEKPRRTVLLSALEGWAQVGTDDAGGTDEEIVLAPQIG</sequence>
<dbReference type="AlphaFoldDB" id="A0A067JNM8"/>
<dbReference type="Proteomes" id="UP000027138">
    <property type="component" value="Unassembled WGS sequence"/>
</dbReference>
<gene>
    <name evidence="1" type="ORF">JCGZ_26542</name>
</gene>
<evidence type="ECO:0000313" key="1">
    <source>
        <dbReference type="EMBL" id="KDP24413.1"/>
    </source>
</evidence>
<name>A0A067JNM8_JATCU</name>
<evidence type="ECO:0000313" key="2">
    <source>
        <dbReference type="Proteomes" id="UP000027138"/>
    </source>
</evidence>
<accession>A0A067JNM8</accession>
<organism evidence="1 2">
    <name type="scientific">Jatropha curcas</name>
    <name type="common">Barbados nut</name>
    <dbReference type="NCBI Taxonomy" id="180498"/>
    <lineage>
        <taxon>Eukaryota</taxon>
        <taxon>Viridiplantae</taxon>
        <taxon>Streptophyta</taxon>
        <taxon>Embryophyta</taxon>
        <taxon>Tracheophyta</taxon>
        <taxon>Spermatophyta</taxon>
        <taxon>Magnoliopsida</taxon>
        <taxon>eudicotyledons</taxon>
        <taxon>Gunneridae</taxon>
        <taxon>Pentapetalae</taxon>
        <taxon>rosids</taxon>
        <taxon>fabids</taxon>
        <taxon>Malpighiales</taxon>
        <taxon>Euphorbiaceae</taxon>
        <taxon>Crotonoideae</taxon>
        <taxon>Jatropheae</taxon>
        <taxon>Jatropha</taxon>
    </lineage>
</organism>